<dbReference type="EMBL" id="CAMPGE010022479">
    <property type="protein sequence ID" value="CAI2380515.1"/>
    <property type="molecule type" value="Genomic_DNA"/>
</dbReference>
<evidence type="ECO:0000313" key="3">
    <source>
        <dbReference type="Proteomes" id="UP001295684"/>
    </source>
</evidence>
<gene>
    <name evidence="2" type="ORF">ECRASSUSDP1_LOCUS21951</name>
</gene>
<comment type="caution">
    <text evidence="2">The sequence shown here is derived from an EMBL/GenBank/DDBJ whole genome shotgun (WGS) entry which is preliminary data.</text>
</comment>
<dbReference type="AlphaFoldDB" id="A0AAD1XYL2"/>
<feature type="compositionally biased region" description="Polar residues" evidence="1">
    <location>
        <begin position="127"/>
        <end position="142"/>
    </location>
</feature>
<name>A0AAD1XYL2_EUPCR</name>
<feature type="compositionally biased region" description="Basic residues" evidence="1">
    <location>
        <begin position="150"/>
        <end position="160"/>
    </location>
</feature>
<feature type="compositionally biased region" description="Basic and acidic residues" evidence="1">
    <location>
        <begin position="40"/>
        <end position="61"/>
    </location>
</feature>
<reference evidence="2" key="1">
    <citation type="submission" date="2023-07" db="EMBL/GenBank/DDBJ databases">
        <authorList>
            <consortium name="AG Swart"/>
            <person name="Singh M."/>
            <person name="Singh A."/>
            <person name="Seah K."/>
            <person name="Emmerich C."/>
        </authorList>
    </citation>
    <scope>NUCLEOTIDE SEQUENCE</scope>
    <source>
        <strain evidence="2">DP1</strain>
    </source>
</reference>
<evidence type="ECO:0000256" key="1">
    <source>
        <dbReference type="SAM" id="MobiDB-lite"/>
    </source>
</evidence>
<organism evidence="2 3">
    <name type="scientific">Euplotes crassus</name>
    <dbReference type="NCBI Taxonomy" id="5936"/>
    <lineage>
        <taxon>Eukaryota</taxon>
        <taxon>Sar</taxon>
        <taxon>Alveolata</taxon>
        <taxon>Ciliophora</taxon>
        <taxon>Intramacronucleata</taxon>
        <taxon>Spirotrichea</taxon>
        <taxon>Hypotrichia</taxon>
        <taxon>Euplotida</taxon>
        <taxon>Euplotidae</taxon>
        <taxon>Moneuplotes</taxon>
    </lineage>
</organism>
<feature type="region of interest" description="Disordered" evidence="1">
    <location>
        <begin position="108"/>
        <end position="166"/>
    </location>
</feature>
<sequence>MELKLGDDDDNNDEVFTVDNIFTLGAMPIYIEEFNAPKQIKVEEPKKGPPKKKDSDESVDKPKKKTLNELMEEGKKEISRLRQIDKKLLYPDTDDLNEVLMNAIKEMQEQKDKDFDEEDKDKDKISDTNSEASQVHNNNILSANKVIKPKDKKKKSKKSRPNYFSKNDKLYQEEVAEVERINKALCNNDIHLDMKVIRRAVLMYMNDA</sequence>
<feature type="region of interest" description="Disordered" evidence="1">
    <location>
        <begin position="34"/>
        <end position="76"/>
    </location>
</feature>
<accession>A0AAD1XYL2</accession>
<protein>
    <submittedName>
        <fullName evidence="2">Uncharacterized protein</fullName>
    </submittedName>
</protein>
<dbReference type="Proteomes" id="UP001295684">
    <property type="component" value="Unassembled WGS sequence"/>
</dbReference>
<keyword evidence="3" id="KW-1185">Reference proteome</keyword>
<evidence type="ECO:0000313" key="2">
    <source>
        <dbReference type="EMBL" id="CAI2380515.1"/>
    </source>
</evidence>
<proteinExistence type="predicted"/>